<dbReference type="RefSeq" id="WP_290262282.1">
    <property type="nucleotide sequence ID" value="NZ_JAUFQG010000004.1"/>
</dbReference>
<organism evidence="10 11">
    <name type="scientific">Simiduia curdlanivorans</name>
    <dbReference type="NCBI Taxonomy" id="1492769"/>
    <lineage>
        <taxon>Bacteria</taxon>
        <taxon>Pseudomonadati</taxon>
        <taxon>Pseudomonadota</taxon>
        <taxon>Gammaproteobacteria</taxon>
        <taxon>Cellvibrionales</taxon>
        <taxon>Cellvibrionaceae</taxon>
        <taxon>Simiduia</taxon>
    </lineage>
</organism>
<dbReference type="SMART" id="SM00304">
    <property type="entry name" value="HAMP"/>
    <property type="match status" value="1"/>
</dbReference>
<keyword evidence="2" id="KW-1003">Cell membrane</keyword>
<dbReference type="PROSITE" id="PS50111">
    <property type="entry name" value="CHEMOTAXIS_TRANSDUC_2"/>
    <property type="match status" value="1"/>
</dbReference>
<feature type="transmembrane region" description="Helical" evidence="6">
    <location>
        <begin position="190"/>
        <end position="210"/>
    </location>
</feature>
<feature type="domain" description="T-SNARE coiled-coil homology" evidence="8">
    <location>
        <begin position="456"/>
        <end position="518"/>
    </location>
</feature>
<comment type="caution">
    <text evidence="10">The sequence shown here is derived from an EMBL/GenBank/DDBJ whole genome shotgun (WGS) entry which is preliminary data.</text>
</comment>
<dbReference type="Gene3D" id="1.10.287.950">
    <property type="entry name" value="Methyl-accepting chemotaxis protein"/>
    <property type="match status" value="1"/>
</dbReference>
<keyword evidence="6" id="KW-0812">Transmembrane</keyword>
<keyword evidence="6" id="KW-0472">Membrane</keyword>
<reference evidence="11" key="1">
    <citation type="journal article" date="2019" name="Int. J. Syst. Evol. Microbiol.">
        <title>The Global Catalogue of Microorganisms (GCM) 10K type strain sequencing project: providing services to taxonomists for standard genome sequencing and annotation.</title>
        <authorList>
            <consortium name="The Broad Institute Genomics Platform"/>
            <consortium name="The Broad Institute Genome Sequencing Center for Infectious Disease"/>
            <person name="Wu L."/>
            <person name="Ma J."/>
        </authorList>
    </citation>
    <scope>NUCLEOTIDE SEQUENCE [LARGE SCALE GENOMIC DNA]</scope>
    <source>
        <strain evidence="11">CECT 8570</strain>
    </source>
</reference>
<evidence type="ECO:0000259" key="7">
    <source>
        <dbReference type="PROSITE" id="PS50111"/>
    </source>
</evidence>
<keyword evidence="3 5" id="KW-0807">Transducer</keyword>
<evidence type="ECO:0000256" key="2">
    <source>
        <dbReference type="ARBA" id="ARBA00022519"/>
    </source>
</evidence>
<feature type="domain" description="Methyl-accepting transducer" evidence="7">
    <location>
        <begin position="269"/>
        <end position="505"/>
    </location>
</feature>
<keyword evidence="6" id="KW-1133">Transmembrane helix</keyword>
<comment type="similarity">
    <text evidence="4">Belongs to the methyl-accepting chemotaxis (MCP) protein family.</text>
</comment>
<comment type="subcellular location">
    <subcellularLocation>
        <location evidence="1">Cell inner membrane</location>
        <topology evidence="1">Multi-pass membrane protein</topology>
    </subcellularLocation>
</comment>
<dbReference type="CDD" id="cd06225">
    <property type="entry name" value="HAMP"/>
    <property type="match status" value="1"/>
</dbReference>
<protein>
    <submittedName>
        <fullName evidence="10">Methyl-accepting chemotaxis protein</fullName>
    </submittedName>
</protein>
<evidence type="ECO:0000256" key="6">
    <source>
        <dbReference type="SAM" id="Phobius"/>
    </source>
</evidence>
<dbReference type="PROSITE" id="PS50192">
    <property type="entry name" value="T_SNARE"/>
    <property type="match status" value="1"/>
</dbReference>
<evidence type="ECO:0000256" key="3">
    <source>
        <dbReference type="ARBA" id="ARBA00023224"/>
    </source>
</evidence>
<evidence type="ECO:0000256" key="1">
    <source>
        <dbReference type="ARBA" id="ARBA00004429"/>
    </source>
</evidence>
<accession>A0ABV8V8S8</accession>
<dbReference type="InterPro" id="IPR003660">
    <property type="entry name" value="HAMP_dom"/>
</dbReference>
<dbReference type="InterPro" id="IPR004089">
    <property type="entry name" value="MCPsignal_dom"/>
</dbReference>
<dbReference type="SUPFAM" id="SSF58104">
    <property type="entry name" value="Methyl-accepting chemotaxis protein (MCP) signaling domain"/>
    <property type="match status" value="1"/>
</dbReference>
<gene>
    <name evidence="10" type="ORF">ACFOX3_18575</name>
</gene>
<name>A0ABV8V8S8_9GAMM</name>
<dbReference type="InterPro" id="IPR000727">
    <property type="entry name" value="T_SNARE_dom"/>
</dbReference>
<dbReference type="PANTHER" id="PTHR32089">
    <property type="entry name" value="METHYL-ACCEPTING CHEMOTAXIS PROTEIN MCPB"/>
    <property type="match status" value="1"/>
</dbReference>
<feature type="domain" description="HAMP" evidence="9">
    <location>
        <begin position="212"/>
        <end position="264"/>
    </location>
</feature>
<evidence type="ECO:0000259" key="8">
    <source>
        <dbReference type="PROSITE" id="PS50192"/>
    </source>
</evidence>
<keyword evidence="2" id="KW-0997">Cell inner membrane</keyword>
<dbReference type="EMBL" id="JBHSCX010000021">
    <property type="protein sequence ID" value="MFC4364321.1"/>
    <property type="molecule type" value="Genomic_DNA"/>
</dbReference>
<dbReference type="Pfam" id="PF00015">
    <property type="entry name" value="MCPsignal"/>
    <property type="match status" value="1"/>
</dbReference>
<dbReference type="Pfam" id="PF00672">
    <property type="entry name" value="HAMP"/>
    <property type="match status" value="1"/>
</dbReference>
<evidence type="ECO:0000313" key="11">
    <source>
        <dbReference type="Proteomes" id="UP001595840"/>
    </source>
</evidence>
<evidence type="ECO:0000256" key="4">
    <source>
        <dbReference type="ARBA" id="ARBA00029447"/>
    </source>
</evidence>
<proteinExistence type="inferred from homology"/>
<evidence type="ECO:0000259" key="9">
    <source>
        <dbReference type="PROSITE" id="PS50885"/>
    </source>
</evidence>
<dbReference type="CDD" id="cd11386">
    <property type="entry name" value="MCP_signal"/>
    <property type="match status" value="1"/>
</dbReference>
<dbReference type="SMART" id="SM00283">
    <property type="entry name" value="MA"/>
    <property type="match status" value="1"/>
</dbReference>
<dbReference type="PANTHER" id="PTHR32089:SF112">
    <property type="entry name" value="LYSOZYME-LIKE PROTEIN-RELATED"/>
    <property type="match status" value="1"/>
</dbReference>
<evidence type="ECO:0000313" key="10">
    <source>
        <dbReference type="EMBL" id="MFC4364321.1"/>
    </source>
</evidence>
<dbReference type="Proteomes" id="UP001595840">
    <property type="component" value="Unassembled WGS sequence"/>
</dbReference>
<sequence length="541" mass="58605">MNWLTGSMQTRLMSLVGAGLLVMFLVAEYTASSLGNSIDGYRSILAQQISYERGISNLNYQFKIQVQEWKNVLLRGTNEADREKYWQRFKDQHELIQEQARSLEQAMNGSPFRNQVEQFRDAHKAMFIAYNKGFEDFVFSEFNPTVGDEAVKGIDREPAKLLDEASNQIAQLVQKDANDLDVQAQRVTTIAAFSLIVGAVLILLALGVTLKSNIIKPIHGMMQDINRFGRGDFSHPLNSNRGDEIGQLTRNLETMRSEIVAIISAVQTASGSLSLASENINETASEISQHTGKTEHYTDQVSTAINEMSATVQEVAGNAAGAAEAAQAADTNARAGLNVMDQTMSAINNLSQEVVKIAQAMDKLEQDTSSVGTVLGVIKGIAEQTNLLALNAAIEAARAGEQGRGFAVVADEVRGLAQRTQESTAEIQTIIETVQSGAATAVRAMRDGQEKTHATVDLAGQAGDSIRAITEAVSRIRDMNTQIATAAEEQSYASEEISRNVSGMAELAQNAHSAARRSTEIANKLDATSSELTSLIARFKV</sequence>
<evidence type="ECO:0000256" key="5">
    <source>
        <dbReference type="PROSITE-ProRule" id="PRU00284"/>
    </source>
</evidence>
<keyword evidence="11" id="KW-1185">Reference proteome</keyword>
<dbReference type="PROSITE" id="PS50885">
    <property type="entry name" value="HAMP"/>
    <property type="match status" value="1"/>
</dbReference>